<feature type="transmembrane region" description="Helical" evidence="13">
    <location>
        <begin position="518"/>
        <end position="539"/>
    </location>
</feature>
<evidence type="ECO:0000256" key="8">
    <source>
        <dbReference type="ARBA" id="ARBA00022989"/>
    </source>
</evidence>
<keyword evidence="7 13" id="KW-0653">Protein transport</keyword>
<keyword evidence="18" id="KW-1185">Reference proteome</keyword>
<dbReference type="RefSeq" id="WP_185693482.1">
    <property type="nucleotide sequence ID" value="NZ_JACHVA010000102.1"/>
</dbReference>
<dbReference type="HAMAP" id="MF_01810">
    <property type="entry name" value="YidC_type1"/>
    <property type="match status" value="1"/>
</dbReference>
<dbReference type="NCBIfam" id="TIGR03592">
    <property type="entry name" value="yidC_oxa1_cterm"/>
    <property type="match status" value="1"/>
</dbReference>
<dbReference type="Gene3D" id="2.70.98.90">
    <property type="match status" value="1"/>
</dbReference>
<dbReference type="CDD" id="cd19961">
    <property type="entry name" value="EcYidC-like_peri"/>
    <property type="match status" value="1"/>
</dbReference>
<evidence type="ECO:0000256" key="6">
    <source>
        <dbReference type="ARBA" id="ARBA00022692"/>
    </source>
</evidence>
<gene>
    <name evidence="13" type="primary">yidC</name>
    <name evidence="17" type="ORF">H5P30_13610</name>
</gene>
<keyword evidence="6 13" id="KW-0812">Transmembrane</keyword>
<dbReference type="Proteomes" id="UP000525652">
    <property type="component" value="Unassembled WGS sequence"/>
</dbReference>
<sequence>MDKKNVVIGLACILAAFGLMFYQSSQRVEPVPVDPVEQTVVEESETTVTEEAPQSGLGALDDSVSTQSEAEDASADSVSESVFSPVTEQEAKKIEKIEEEPATIRSLSNDFISVDFTTRGGAIKQVHFLKTKQGGPDTFVFNSGAALPSLGLSFRGPESELSYKGTYEIVEAETTATKIVFERKMGGGIAVRRSYEISPAGDSEEDAYLIRHETEFINHADQPLESSTGVYVNLGTVYSLGNDKRGDFLNFGYFNGEDTEFIGRKVFEGSGGILGIGAREARPKVQETVSNLYWGVVKNQYFAFVATVGEGMKSNGFFTTETHLTPAELASDTDTVDAVRASLAFPISRIDAGESKSIELEFYTGPKEFKRLSKLGDHQEEVMQFGFFGFFSKILMFFLYGIHSVIPSWGWSIVVMTIIIKVCFWPLTAKAAASQKRMRKIQEPLKEIREKFKDNPQKMQKETMRLFRENKVNPAAGCLPIFIQMPIFFGLFWMLRTASELRYAPFLWINDLSQPDTVAYIFDFPINILPLIMGVTMFFQMRMTPAMASGDATQQKIMKFLPFIFLIFLYNFSSGLVVYWTVQNLLTILQQYITNKRDDVANEPVVIPGNKKKKKRISAKK</sequence>
<evidence type="ECO:0000256" key="7">
    <source>
        <dbReference type="ARBA" id="ARBA00022927"/>
    </source>
</evidence>
<organism evidence="17 18">
    <name type="scientific">Puniceicoccus vermicola</name>
    <dbReference type="NCBI Taxonomy" id="388746"/>
    <lineage>
        <taxon>Bacteria</taxon>
        <taxon>Pseudomonadati</taxon>
        <taxon>Verrucomicrobiota</taxon>
        <taxon>Opitutia</taxon>
        <taxon>Puniceicoccales</taxon>
        <taxon>Puniceicoccaceae</taxon>
        <taxon>Puniceicoccus</taxon>
    </lineage>
</organism>
<dbReference type="Pfam" id="PF02096">
    <property type="entry name" value="60KD_IMP"/>
    <property type="match status" value="1"/>
</dbReference>
<evidence type="ECO:0000256" key="3">
    <source>
        <dbReference type="ARBA" id="ARBA00015325"/>
    </source>
</evidence>
<feature type="transmembrane region" description="Helical" evidence="13">
    <location>
        <begin position="409"/>
        <end position="429"/>
    </location>
</feature>
<feature type="transmembrane region" description="Helical" evidence="13">
    <location>
        <begin position="560"/>
        <end position="582"/>
    </location>
</feature>
<evidence type="ECO:0000256" key="9">
    <source>
        <dbReference type="ARBA" id="ARBA00023136"/>
    </source>
</evidence>
<keyword evidence="8 13" id="KW-1133">Transmembrane helix</keyword>
<accession>A0A7X1AZG3</accession>
<dbReference type="GO" id="GO:0015031">
    <property type="term" value="P:protein transport"/>
    <property type="evidence" value="ECO:0007669"/>
    <property type="project" value="UniProtKB-KW"/>
</dbReference>
<dbReference type="InterPro" id="IPR047196">
    <property type="entry name" value="YidC_ALB_C"/>
</dbReference>
<keyword evidence="4 13" id="KW-0813">Transport</keyword>
<dbReference type="PANTHER" id="PTHR12428">
    <property type="entry name" value="OXA1"/>
    <property type="match status" value="1"/>
</dbReference>
<dbReference type="PRINTS" id="PR01900">
    <property type="entry name" value="YIDCPROTEIN"/>
</dbReference>
<comment type="caution">
    <text evidence="17">The sequence shown here is derived from an EMBL/GenBank/DDBJ whole genome shotgun (WGS) entry which is preliminary data.</text>
</comment>
<evidence type="ECO:0000313" key="18">
    <source>
        <dbReference type="Proteomes" id="UP000525652"/>
    </source>
</evidence>
<evidence type="ECO:0000256" key="11">
    <source>
        <dbReference type="ARBA" id="ARBA00033245"/>
    </source>
</evidence>
<dbReference type="PRINTS" id="PR00701">
    <property type="entry name" value="60KDINNERMP"/>
</dbReference>
<evidence type="ECO:0000259" key="16">
    <source>
        <dbReference type="Pfam" id="PF14849"/>
    </source>
</evidence>
<evidence type="ECO:0000256" key="13">
    <source>
        <dbReference type="HAMAP-Rule" id="MF_01810"/>
    </source>
</evidence>
<evidence type="ECO:0000259" key="15">
    <source>
        <dbReference type="Pfam" id="PF02096"/>
    </source>
</evidence>
<reference evidence="17 18" key="1">
    <citation type="submission" date="2020-07" db="EMBL/GenBank/DDBJ databases">
        <authorList>
            <person name="Feng X."/>
        </authorList>
    </citation>
    <scope>NUCLEOTIDE SEQUENCE [LARGE SCALE GENOMIC DNA]</scope>
    <source>
        <strain evidence="17 18">JCM14086</strain>
    </source>
</reference>
<comment type="similarity">
    <text evidence="2 13">Belongs to the OXA1/ALB3/YidC family. Type 1 subfamily.</text>
</comment>
<dbReference type="InterPro" id="IPR028055">
    <property type="entry name" value="YidC/Oxa/ALB_C"/>
</dbReference>
<comment type="subunit">
    <text evidence="13">Interacts with the Sec translocase complex via SecD. Specifically interacts with transmembrane segments of nascent integral membrane proteins during membrane integration.</text>
</comment>
<comment type="subcellular location">
    <subcellularLocation>
        <location evidence="1">Cell inner membrane</location>
        <topology evidence="1">Multi-pass membrane protein</topology>
    </subcellularLocation>
    <subcellularLocation>
        <location evidence="13">Cell membrane</location>
        <topology evidence="13">Multi-pass membrane protein</topology>
    </subcellularLocation>
</comment>
<protein>
    <recommendedName>
        <fullName evidence="3 13">Membrane protein insertase YidC</fullName>
    </recommendedName>
    <alternativeName>
        <fullName evidence="12 13">Foldase YidC</fullName>
    </alternativeName>
    <alternativeName>
        <fullName evidence="11 13">Membrane integrase YidC</fullName>
    </alternativeName>
    <alternativeName>
        <fullName evidence="13">Membrane protein YidC</fullName>
    </alternativeName>
</protein>
<dbReference type="EMBL" id="JACHVA010000102">
    <property type="protein sequence ID" value="MBC2602816.1"/>
    <property type="molecule type" value="Genomic_DNA"/>
</dbReference>
<feature type="region of interest" description="Disordered" evidence="14">
    <location>
        <begin position="39"/>
        <end position="95"/>
    </location>
</feature>
<feature type="transmembrane region" description="Helical" evidence="13">
    <location>
        <begin position="474"/>
        <end position="495"/>
    </location>
</feature>
<evidence type="ECO:0000313" key="17">
    <source>
        <dbReference type="EMBL" id="MBC2602816.1"/>
    </source>
</evidence>
<dbReference type="Pfam" id="PF14849">
    <property type="entry name" value="YidC_periplas"/>
    <property type="match status" value="1"/>
</dbReference>
<feature type="domain" description="Membrane insertase YidC N-terminal" evidence="16">
    <location>
        <begin position="107"/>
        <end position="396"/>
    </location>
</feature>
<keyword evidence="5 13" id="KW-1003">Cell membrane</keyword>
<dbReference type="AlphaFoldDB" id="A0A7X1AZG3"/>
<dbReference type="InterPro" id="IPR028053">
    <property type="entry name" value="Membr_insert_YidC_N"/>
</dbReference>
<dbReference type="GO" id="GO:0005886">
    <property type="term" value="C:plasma membrane"/>
    <property type="evidence" value="ECO:0007669"/>
    <property type="project" value="UniProtKB-SubCell"/>
</dbReference>
<feature type="transmembrane region" description="Helical" evidence="13">
    <location>
        <begin position="6"/>
        <end position="22"/>
    </location>
</feature>
<evidence type="ECO:0000256" key="5">
    <source>
        <dbReference type="ARBA" id="ARBA00022475"/>
    </source>
</evidence>
<evidence type="ECO:0000256" key="10">
    <source>
        <dbReference type="ARBA" id="ARBA00023186"/>
    </source>
</evidence>
<comment type="function">
    <text evidence="13">Required for the insertion and/or proper folding and/or complex formation of integral membrane proteins into the membrane. Involved in integration of membrane proteins that insert both dependently and independently of the Sec translocase complex, as well as at least some lipoproteins. Aids folding of multispanning membrane proteins.</text>
</comment>
<name>A0A7X1AZG3_9BACT</name>
<proteinExistence type="inferred from homology"/>
<dbReference type="InterPro" id="IPR001708">
    <property type="entry name" value="YidC/ALB3/OXA1/COX18"/>
</dbReference>
<dbReference type="CDD" id="cd20070">
    <property type="entry name" value="5TM_YidC_Alb3"/>
    <property type="match status" value="1"/>
</dbReference>
<evidence type="ECO:0000256" key="2">
    <source>
        <dbReference type="ARBA" id="ARBA00010527"/>
    </source>
</evidence>
<keyword evidence="10 13" id="KW-0143">Chaperone</keyword>
<dbReference type="InterPro" id="IPR038221">
    <property type="entry name" value="YidC_periplasmic_sf"/>
</dbReference>
<evidence type="ECO:0000256" key="1">
    <source>
        <dbReference type="ARBA" id="ARBA00004429"/>
    </source>
</evidence>
<evidence type="ECO:0000256" key="12">
    <source>
        <dbReference type="ARBA" id="ARBA00033342"/>
    </source>
</evidence>
<dbReference type="GO" id="GO:0051205">
    <property type="term" value="P:protein insertion into membrane"/>
    <property type="evidence" value="ECO:0007669"/>
    <property type="project" value="TreeGrafter"/>
</dbReference>
<dbReference type="PANTHER" id="PTHR12428:SF65">
    <property type="entry name" value="CYTOCHROME C OXIDASE ASSEMBLY PROTEIN COX18, MITOCHONDRIAL"/>
    <property type="match status" value="1"/>
</dbReference>
<feature type="domain" description="Membrane insertase YidC/Oxa/ALB C-terminal" evidence="15">
    <location>
        <begin position="409"/>
        <end position="596"/>
    </location>
</feature>
<evidence type="ECO:0000256" key="4">
    <source>
        <dbReference type="ARBA" id="ARBA00022448"/>
    </source>
</evidence>
<keyword evidence="9 13" id="KW-0472">Membrane</keyword>
<evidence type="ECO:0000256" key="14">
    <source>
        <dbReference type="SAM" id="MobiDB-lite"/>
    </source>
</evidence>
<dbReference type="InterPro" id="IPR019998">
    <property type="entry name" value="Membr_insert_YidC"/>
</dbReference>
<dbReference type="GO" id="GO:0032977">
    <property type="term" value="F:membrane insertase activity"/>
    <property type="evidence" value="ECO:0007669"/>
    <property type="project" value="InterPro"/>
</dbReference>